<dbReference type="PROSITE" id="PS51128">
    <property type="entry name" value="ZF_DKSA_2"/>
    <property type="match status" value="1"/>
</dbReference>
<dbReference type="Proteomes" id="UP000251485">
    <property type="component" value="Unassembled WGS sequence"/>
</dbReference>
<sequence>MSKEMDLACEQSQLLQDIQIKAVTGRYIGVSAFECEDCGREIPEKRRIAVMGCTRCADCQTVYELKSKHYRSV</sequence>
<keyword evidence="1" id="KW-0479">Metal-binding</keyword>
<feature type="domain" description="Zinc finger DksA/TraR C4-type" evidence="5">
    <location>
        <begin position="35"/>
        <end position="64"/>
    </location>
</feature>
<dbReference type="AlphaFoldDB" id="A0A2X2C863"/>
<evidence type="ECO:0000256" key="1">
    <source>
        <dbReference type="ARBA" id="ARBA00022723"/>
    </source>
</evidence>
<dbReference type="SUPFAM" id="SSF57716">
    <property type="entry name" value="Glucocorticoid receptor-like (DNA-binding domain)"/>
    <property type="match status" value="1"/>
</dbReference>
<dbReference type="EMBL" id="UAUE01000036">
    <property type="protein sequence ID" value="SPZ03433.1"/>
    <property type="molecule type" value="Genomic_DNA"/>
</dbReference>
<evidence type="ECO:0000313" key="7">
    <source>
        <dbReference type="Proteomes" id="UP000251485"/>
    </source>
</evidence>
<accession>A0A2X2C863</accession>
<evidence type="ECO:0000256" key="3">
    <source>
        <dbReference type="ARBA" id="ARBA00022833"/>
    </source>
</evidence>
<organism evidence="6 7">
    <name type="scientific">Proteus mirabilis</name>
    <dbReference type="NCBI Taxonomy" id="584"/>
    <lineage>
        <taxon>Bacteria</taxon>
        <taxon>Pseudomonadati</taxon>
        <taxon>Pseudomonadota</taxon>
        <taxon>Gammaproteobacteria</taxon>
        <taxon>Enterobacterales</taxon>
        <taxon>Morganellaceae</taxon>
        <taxon>Proteus</taxon>
    </lineage>
</organism>
<dbReference type="RefSeq" id="WP_109927649.1">
    <property type="nucleotide sequence ID" value="NZ_BGKU01000099.1"/>
</dbReference>
<dbReference type="PANTHER" id="PTHR38777:SF1">
    <property type="entry name" value="DNAK SUPPRESSOR PROTEIN"/>
    <property type="match status" value="1"/>
</dbReference>
<gene>
    <name evidence="6" type="ORF">NCTC10975_05031</name>
</gene>
<dbReference type="Pfam" id="PF01258">
    <property type="entry name" value="zf-dskA_traR"/>
    <property type="match status" value="1"/>
</dbReference>
<proteinExistence type="predicted"/>
<evidence type="ECO:0000259" key="5">
    <source>
        <dbReference type="Pfam" id="PF01258"/>
    </source>
</evidence>
<name>A0A2X2C863_PROMI</name>
<keyword evidence="2" id="KW-0863">Zinc-finger</keyword>
<keyword evidence="3" id="KW-0862">Zinc</keyword>
<dbReference type="GO" id="GO:1900378">
    <property type="term" value="P:positive regulation of secondary metabolite biosynthetic process"/>
    <property type="evidence" value="ECO:0007669"/>
    <property type="project" value="TreeGrafter"/>
</dbReference>
<dbReference type="Gene3D" id="1.20.120.910">
    <property type="entry name" value="DksA, coiled-coil domain"/>
    <property type="match status" value="1"/>
</dbReference>
<dbReference type="PANTHER" id="PTHR38777">
    <property type="entry name" value="FELS-2 PROPHAGE PROTEIN"/>
    <property type="match status" value="1"/>
</dbReference>
<dbReference type="InterPro" id="IPR000962">
    <property type="entry name" value="Znf_DskA_TraR"/>
</dbReference>
<protein>
    <submittedName>
        <fullName evidence="6">Phage protein</fullName>
    </submittedName>
</protein>
<reference evidence="6 7" key="1">
    <citation type="submission" date="2018-06" db="EMBL/GenBank/DDBJ databases">
        <authorList>
            <consortium name="Pathogen Informatics"/>
            <person name="Doyle S."/>
        </authorList>
    </citation>
    <scope>NUCLEOTIDE SEQUENCE [LARGE SCALE GENOMIC DNA]</scope>
    <source>
        <strain evidence="6 7">NCTC10975</strain>
    </source>
</reference>
<dbReference type="GO" id="GO:0008270">
    <property type="term" value="F:zinc ion binding"/>
    <property type="evidence" value="ECO:0007669"/>
    <property type="project" value="UniProtKB-KW"/>
</dbReference>
<evidence type="ECO:0000313" key="6">
    <source>
        <dbReference type="EMBL" id="SPZ03433.1"/>
    </source>
</evidence>
<feature type="zinc finger region" description="dksA C4-type" evidence="4">
    <location>
        <begin position="35"/>
        <end position="59"/>
    </location>
</feature>
<evidence type="ECO:0000256" key="4">
    <source>
        <dbReference type="PROSITE-ProRule" id="PRU00510"/>
    </source>
</evidence>
<evidence type="ECO:0000256" key="2">
    <source>
        <dbReference type="ARBA" id="ARBA00022771"/>
    </source>
</evidence>